<comment type="caution">
    <text evidence="3">The sequence shown here is derived from an EMBL/GenBank/DDBJ whole genome shotgun (WGS) entry which is preliminary data.</text>
</comment>
<name>A0ABR5NE46_BRECH</name>
<dbReference type="InterPro" id="IPR011010">
    <property type="entry name" value="DNA_brk_join_enz"/>
</dbReference>
<accession>A0ABR5NE46</accession>
<sequence>MTPHGFRTSIAAILDERRNISLDAIKYLLGHRNQENIHYYLRRDQRKINQLRQELTKIEEELDSSLHNDIMVKNNNVMNSLEEGSSIAKEVMFSSITEDVLIKLLESYPKLA</sequence>
<dbReference type="Proteomes" id="UP000051063">
    <property type="component" value="Unassembled WGS sequence"/>
</dbReference>
<organism evidence="3 4">
    <name type="scientific">Brevibacillus choshinensis</name>
    <dbReference type="NCBI Taxonomy" id="54911"/>
    <lineage>
        <taxon>Bacteria</taxon>
        <taxon>Bacillati</taxon>
        <taxon>Bacillota</taxon>
        <taxon>Bacilli</taxon>
        <taxon>Bacillales</taxon>
        <taxon>Paenibacillaceae</taxon>
        <taxon>Brevibacillus</taxon>
    </lineage>
</organism>
<evidence type="ECO:0000313" key="3">
    <source>
        <dbReference type="EMBL" id="KQL49809.1"/>
    </source>
</evidence>
<keyword evidence="2" id="KW-0175">Coiled coil</keyword>
<evidence type="ECO:0000256" key="1">
    <source>
        <dbReference type="ARBA" id="ARBA00023172"/>
    </source>
</evidence>
<feature type="coiled-coil region" evidence="2">
    <location>
        <begin position="41"/>
        <end position="68"/>
    </location>
</feature>
<proteinExistence type="predicted"/>
<dbReference type="InterPro" id="IPR013762">
    <property type="entry name" value="Integrase-like_cat_sf"/>
</dbReference>
<keyword evidence="1" id="KW-0233">DNA recombination</keyword>
<gene>
    <name evidence="3" type="ORF">AN963_08915</name>
</gene>
<evidence type="ECO:0000313" key="4">
    <source>
        <dbReference type="Proteomes" id="UP000051063"/>
    </source>
</evidence>
<protein>
    <recommendedName>
        <fullName evidence="5">Tyr recombinase domain-containing protein</fullName>
    </recommendedName>
</protein>
<dbReference type="EMBL" id="LJJB01000007">
    <property type="protein sequence ID" value="KQL49809.1"/>
    <property type="molecule type" value="Genomic_DNA"/>
</dbReference>
<evidence type="ECO:0008006" key="5">
    <source>
        <dbReference type="Google" id="ProtNLM"/>
    </source>
</evidence>
<evidence type="ECO:0000256" key="2">
    <source>
        <dbReference type="SAM" id="Coils"/>
    </source>
</evidence>
<reference evidence="3 4" key="1">
    <citation type="submission" date="2015-09" db="EMBL/GenBank/DDBJ databases">
        <title>Genome sequencing project for genomic taxonomy and phylogenomics of Bacillus-like bacteria.</title>
        <authorList>
            <person name="Liu B."/>
            <person name="Wang J."/>
            <person name="Zhu Y."/>
            <person name="Liu G."/>
            <person name="Chen Q."/>
            <person name="Chen Z."/>
            <person name="Lan J."/>
            <person name="Che J."/>
            <person name="Ge C."/>
            <person name="Shi H."/>
            <person name="Pan Z."/>
            <person name="Liu X."/>
        </authorList>
    </citation>
    <scope>NUCLEOTIDE SEQUENCE [LARGE SCALE GENOMIC DNA]</scope>
    <source>
        <strain evidence="3 4">DSM 8552</strain>
    </source>
</reference>
<dbReference type="Gene3D" id="1.10.443.10">
    <property type="entry name" value="Intergrase catalytic core"/>
    <property type="match status" value="1"/>
</dbReference>
<dbReference type="SUPFAM" id="SSF56349">
    <property type="entry name" value="DNA breaking-rejoining enzymes"/>
    <property type="match status" value="1"/>
</dbReference>
<keyword evidence="4" id="KW-1185">Reference proteome</keyword>